<dbReference type="Pfam" id="PF13349">
    <property type="entry name" value="DUF4097"/>
    <property type="match status" value="1"/>
</dbReference>
<evidence type="ECO:0000259" key="2">
    <source>
        <dbReference type="Pfam" id="PF13349"/>
    </source>
</evidence>
<sequence>MNKKVLVGLVFIVAGLSLSALAVCRGGLPGELYWNNGPIYLSDQDEKGTADITPDQVTTGKQDVTALDVTSKDADIVLKHGEHFAVLTDPAEKTSVTVSAIDGTVKVTGDEKNNWSFGIKNHGRHQITVVVPEKFDLKNVALGNINGDIHLSKIETENIQMTNVNGDIFLSDSKVNKSGDVENRNGDIQVRDSTLPKLKSYSRNGDINITNCYQNVPANQAVLSFRNWNGDISLT</sequence>
<protein>
    <submittedName>
        <fullName evidence="3">Putative adhesin</fullName>
    </submittedName>
</protein>
<dbReference type="RefSeq" id="WP_091502062.1">
    <property type="nucleotide sequence ID" value="NZ_FOLI01000002.1"/>
</dbReference>
<dbReference type="Proteomes" id="UP000199376">
    <property type="component" value="Unassembled WGS sequence"/>
</dbReference>
<reference evidence="3 4" key="1">
    <citation type="submission" date="2016-10" db="EMBL/GenBank/DDBJ databases">
        <authorList>
            <person name="de Groot N.N."/>
        </authorList>
    </citation>
    <scope>NUCLEOTIDE SEQUENCE [LARGE SCALE GENOMIC DNA]</scope>
    <source>
        <strain evidence="3 4">DSM 19113</strain>
    </source>
</reference>
<keyword evidence="4" id="KW-1185">Reference proteome</keyword>
<dbReference type="AlphaFoldDB" id="A0A1I1F9E7"/>
<organism evidence="3 4">
    <name type="scientific">Fructobacillus durionis</name>
    <dbReference type="NCBI Taxonomy" id="283737"/>
    <lineage>
        <taxon>Bacteria</taxon>
        <taxon>Bacillati</taxon>
        <taxon>Bacillota</taxon>
        <taxon>Bacilli</taxon>
        <taxon>Lactobacillales</taxon>
        <taxon>Lactobacillaceae</taxon>
        <taxon>Fructobacillus</taxon>
    </lineage>
</organism>
<evidence type="ECO:0000313" key="3">
    <source>
        <dbReference type="EMBL" id="SFB94328.1"/>
    </source>
</evidence>
<gene>
    <name evidence="3" type="ORF">SAMN05660453_0673</name>
</gene>
<feature type="signal peptide" evidence="1">
    <location>
        <begin position="1"/>
        <end position="22"/>
    </location>
</feature>
<dbReference type="InterPro" id="IPR025164">
    <property type="entry name" value="Toastrack_DUF4097"/>
</dbReference>
<accession>A0A1I1F9E7</accession>
<dbReference type="EMBL" id="FOLI01000002">
    <property type="protein sequence ID" value="SFB94328.1"/>
    <property type="molecule type" value="Genomic_DNA"/>
</dbReference>
<dbReference type="STRING" id="283737.SAMN05660453_0673"/>
<evidence type="ECO:0000313" key="4">
    <source>
        <dbReference type="Proteomes" id="UP000199376"/>
    </source>
</evidence>
<feature type="chain" id="PRO_5011566169" evidence="1">
    <location>
        <begin position="23"/>
        <end position="235"/>
    </location>
</feature>
<feature type="domain" description="DUF4097" evidence="2">
    <location>
        <begin position="65"/>
        <end position="212"/>
    </location>
</feature>
<proteinExistence type="predicted"/>
<keyword evidence="1" id="KW-0732">Signal</keyword>
<evidence type="ECO:0000256" key="1">
    <source>
        <dbReference type="SAM" id="SignalP"/>
    </source>
</evidence>
<name>A0A1I1F9E7_9LACO</name>
<dbReference type="OrthoDB" id="2640165at2"/>